<evidence type="ECO:0000259" key="1">
    <source>
        <dbReference type="PROSITE" id="PS51819"/>
    </source>
</evidence>
<evidence type="ECO:0000313" key="2">
    <source>
        <dbReference type="EMBL" id="RTR38152.1"/>
    </source>
</evidence>
<dbReference type="Pfam" id="PF00903">
    <property type="entry name" value="Glyoxalase"/>
    <property type="match status" value="2"/>
</dbReference>
<organism evidence="2 3">
    <name type="scientific">Shewanella canadensis</name>
    <dbReference type="NCBI Taxonomy" id="271096"/>
    <lineage>
        <taxon>Bacteria</taxon>
        <taxon>Pseudomonadati</taxon>
        <taxon>Pseudomonadota</taxon>
        <taxon>Gammaproteobacteria</taxon>
        <taxon>Alteromonadales</taxon>
        <taxon>Shewanellaceae</taxon>
        <taxon>Shewanella</taxon>
    </lineage>
</organism>
<dbReference type="InterPro" id="IPR004360">
    <property type="entry name" value="Glyas_Fos-R_dOase_dom"/>
</dbReference>
<reference evidence="2 3" key="1">
    <citation type="submission" date="2018-12" db="EMBL/GenBank/DDBJ databases">
        <authorList>
            <person name="Yu L."/>
        </authorList>
    </citation>
    <scope>NUCLEOTIDE SEQUENCE [LARGE SCALE GENOMIC DNA]</scope>
    <source>
        <strain evidence="2 3">HAW-EB2</strain>
    </source>
</reference>
<comment type="caution">
    <text evidence="2">The sequence shown here is derived from an EMBL/GenBank/DDBJ whole genome shotgun (WGS) entry which is preliminary data.</text>
</comment>
<feature type="domain" description="VOC" evidence="1">
    <location>
        <begin position="10"/>
        <end position="131"/>
    </location>
</feature>
<name>A0A3S0ILY3_9GAMM</name>
<feature type="domain" description="VOC" evidence="1">
    <location>
        <begin position="145"/>
        <end position="260"/>
    </location>
</feature>
<dbReference type="OrthoDB" id="9793039at2"/>
<dbReference type="InterPro" id="IPR052164">
    <property type="entry name" value="Anthracycline_SecMetBiosynth"/>
</dbReference>
<accession>A0A3S0ILY3</accession>
<dbReference type="RefSeq" id="WP_126520930.1">
    <property type="nucleotide sequence ID" value="NZ_RXNU01000007.1"/>
</dbReference>
<protein>
    <submittedName>
        <fullName evidence="2">VOC family protein</fullName>
    </submittedName>
</protein>
<dbReference type="SUPFAM" id="SSF54593">
    <property type="entry name" value="Glyoxalase/Bleomycin resistance protein/Dihydroxybiphenyl dioxygenase"/>
    <property type="match status" value="2"/>
</dbReference>
<dbReference type="Gene3D" id="3.10.180.10">
    <property type="entry name" value="2,3-Dihydroxybiphenyl 1,2-Dioxygenase, domain 1"/>
    <property type="match status" value="2"/>
</dbReference>
<dbReference type="EMBL" id="RXNU01000007">
    <property type="protein sequence ID" value="RTR38152.1"/>
    <property type="molecule type" value="Genomic_DNA"/>
</dbReference>
<dbReference type="PANTHER" id="PTHR33993">
    <property type="entry name" value="GLYOXALASE-RELATED"/>
    <property type="match status" value="1"/>
</dbReference>
<dbReference type="InterPro" id="IPR037523">
    <property type="entry name" value="VOC_core"/>
</dbReference>
<dbReference type="PANTHER" id="PTHR33993:SF14">
    <property type="entry name" value="GB|AAF24581.1"/>
    <property type="match status" value="1"/>
</dbReference>
<evidence type="ECO:0000313" key="3">
    <source>
        <dbReference type="Proteomes" id="UP000267448"/>
    </source>
</evidence>
<proteinExistence type="predicted"/>
<dbReference type="AlphaFoldDB" id="A0A3S0ILY3"/>
<gene>
    <name evidence="2" type="ORF">EKG38_14390</name>
</gene>
<dbReference type="CDD" id="cd07247">
    <property type="entry name" value="SgaA_N_like"/>
    <property type="match status" value="2"/>
</dbReference>
<dbReference type="PROSITE" id="PS51819">
    <property type="entry name" value="VOC"/>
    <property type="match status" value="2"/>
</dbReference>
<sequence>MKVERYIQGQPCWIELASHDAKAGKQFYSQLLGWSLQDMPIPDGVYTMFNLAIGEETGEIGAAYQMHAEMSEQGMPTNWTVYFAVDSVDATIELASSNGGELLLGPHDVGTAGRMALLSDPGGARFAIWQAGEHIGAGQKGEVGTLCWVELACRDSEVAKQFYPNILGWKVQPGDMPDFEYTEWLVDGQPFGGMMEMTDAWGDIAPHWMLYFTVADCDETAVKAAKLGGKICVPPTTIPKVGRFAVINDPQGGFFSVIALNT</sequence>
<dbReference type="InterPro" id="IPR029068">
    <property type="entry name" value="Glyas_Bleomycin-R_OHBP_Dase"/>
</dbReference>
<keyword evidence="3" id="KW-1185">Reference proteome</keyword>
<dbReference type="Proteomes" id="UP000267448">
    <property type="component" value="Unassembled WGS sequence"/>
</dbReference>